<dbReference type="AlphaFoldDB" id="A0A7X0U928"/>
<accession>A0A7X0U928</accession>
<dbReference type="EMBL" id="JACHLK010000003">
    <property type="protein sequence ID" value="MBB6559588.1"/>
    <property type="molecule type" value="Genomic_DNA"/>
</dbReference>
<feature type="domain" description="Ryanodine receptor Ryr" evidence="2">
    <location>
        <begin position="55"/>
        <end position="101"/>
    </location>
</feature>
<protein>
    <recommendedName>
        <fullName evidence="2">Ryanodine receptor Ryr domain-containing protein</fullName>
    </recommendedName>
</protein>
<dbReference type="Proteomes" id="UP000575083">
    <property type="component" value="Unassembled WGS sequence"/>
</dbReference>
<feature type="region of interest" description="Disordered" evidence="1">
    <location>
        <begin position="198"/>
        <end position="244"/>
    </location>
</feature>
<name>A0A7X0U928_9BURK</name>
<dbReference type="Pfam" id="PF02026">
    <property type="entry name" value="RyR"/>
    <property type="match status" value="1"/>
</dbReference>
<feature type="compositionally biased region" description="Low complexity" evidence="1">
    <location>
        <begin position="199"/>
        <end position="236"/>
    </location>
</feature>
<gene>
    <name evidence="3" type="ORF">HNP48_002255</name>
</gene>
<evidence type="ECO:0000256" key="1">
    <source>
        <dbReference type="SAM" id="MobiDB-lite"/>
    </source>
</evidence>
<comment type="caution">
    <text evidence="3">The sequence shown here is derived from an EMBL/GenBank/DDBJ whole genome shotgun (WGS) entry which is preliminary data.</text>
</comment>
<keyword evidence="4" id="KW-1185">Reference proteome</keyword>
<reference evidence="3 4" key="1">
    <citation type="submission" date="2020-08" db="EMBL/GenBank/DDBJ databases">
        <title>Functional genomics of gut bacteria from endangered species of beetles.</title>
        <authorList>
            <person name="Carlos-Shanley C."/>
        </authorList>
    </citation>
    <scope>NUCLEOTIDE SEQUENCE [LARGE SCALE GENOMIC DNA]</scope>
    <source>
        <strain evidence="3 4">S00198</strain>
    </source>
</reference>
<sequence>MNRLHIAQLAHEVNRAYAASLGDIFIPAWGEASEAQRASILAGVDMHIENPDATPEQAHESWLAQKTAEGWAWGAVKDAEKKLHPCFLPYAELPPEQKAKDYLFRGVVHAALALPVAEATPQPAPVTPVVVDAPVALSAIAQQVVNGVPVVYTGREQPFTDRLYGSNLSFFPNQSRRVPGDLAASFLRHADVFKRGSDVPPAASAAPAAPVASAGQPATDAQAAAPQAETAATGAQDGASTNAPDDTAALLEQAAKDKAAQDTEVNRTQDVIDQVNGMDKDALQDFAQIHYQHKVPKNLSLDNMRTRVADLVKQFGKP</sequence>
<dbReference type="Gene3D" id="6.20.350.10">
    <property type="match status" value="1"/>
</dbReference>
<proteinExistence type="predicted"/>
<dbReference type="RefSeq" id="WP_221480165.1">
    <property type="nucleotide sequence ID" value="NZ_JACHLK010000003.1"/>
</dbReference>
<evidence type="ECO:0000313" key="4">
    <source>
        <dbReference type="Proteomes" id="UP000575083"/>
    </source>
</evidence>
<evidence type="ECO:0000313" key="3">
    <source>
        <dbReference type="EMBL" id="MBB6559588.1"/>
    </source>
</evidence>
<evidence type="ECO:0000259" key="2">
    <source>
        <dbReference type="Pfam" id="PF02026"/>
    </source>
</evidence>
<dbReference type="InterPro" id="IPR003032">
    <property type="entry name" value="Ryanodine_rcpt"/>
</dbReference>
<organism evidence="3 4">
    <name type="scientific">Acidovorax soli</name>
    <dbReference type="NCBI Taxonomy" id="592050"/>
    <lineage>
        <taxon>Bacteria</taxon>
        <taxon>Pseudomonadati</taxon>
        <taxon>Pseudomonadota</taxon>
        <taxon>Betaproteobacteria</taxon>
        <taxon>Burkholderiales</taxon>
        <taxon>Comamonadaceae</taxon>
        <taxon>Acidovorax</taxon>
    </lineage>
</organism>